<dbReference type="SMART" id="SM00906">
    <property type="entry name" value="Fungal_trans"/>
    <property type="match status" value="1"/>
</dbReference>
<feature type="compositionally biased region" description="Polar residues" evidence="6">
    <location>
        <begin position="15"/>
        <end position="39"/>
    </location>
</feature>
<dbReference type="GO" id="GO:0008270">
    <property type="term" value="F:zinc ion binding"/>
    <property type="evidence" value="ECO:0007669"/>
    <property type="project" value="InterPro"/>
</dbReference>
<evidence type="ECO:0000259" key="7">
    <source>
        <dbReference type="PROSITE" id="PS50048"/>
    </source>
</evidence>
<dbReference type="CDD" id="cd00067">
    <property type="entry name" value="GAL4"/>
    <property type="match status" value="1"/>
</dbReference>
<dbReference type="Gene3D" id="4.10.240.10">
    <property type="entry name" value="Zn(2)-C6 fungal-type DNA-binding domain"/>
    <property type="match status" value="1"/>
</dbReference>
<feature type="region of interest" description="Disordered" evidence="6">
    <location>
        <begin position="1"/>
        <end position="40"/>
    </location>
</feature>
<dbReference type="InterPro" id="IPR036864">
    <property type="entry name" value="Zn2-C6_fun-type_DNA-bd_sf"/>
</dbReference>
<keyword evidence="2" id="KW-0479">Metal-binding</keyword>
<keyword evidence="9" id="KW-1185">Reference proteome</keyword>
<feature type="compositionally biased region" description="Polar residues" evidence="6">
    <location>
        <begin position="133"/>
        <end position="156"/>
    </location>
</feature>
<dbReference type="InterPro" id="IPR007219">
    <property type="entry name" value="XnlR_reg_dom"/>
</dbReference>
<gene>
    <name evidence="8" type="ORF">BDW02DRAFT_571605</name>
</gene>
<evidence type="ECO:0000313" key="9">
    <source>
        <dbReference type="Proteomes" id="UP000800040"/>
    </source>
</evidence>
<dbReference type="CDD" id="cd12148">
    <property type="entry name" value="fungal_TF_MHR"/>
    <property type="match status" value="1"/>
</dbReference>
<keyword evidence="5" id="KW-0539">Nucleus</keyword>
<comment type="subcellular location">
    <subcellularLocation>
        <location evidence="1">Nucleus</location>
    </subcellularLocation>
</comment>
<dbReference type="Pfam" id="PF00172">
    <property type="entry name" value="Zn_clus"/>
    <property type="match status" value="1"/>
</dbReference>
<dbReference type="GO" id="GO:0000981">
    <property type="term" value="F:DNA-binding transcription factor activity, RNA polymerase II-specific"/>
    <property type="evidence" value="ECO:0007669"/>
    <property type="project" value="InterPro"/>
</dbReference>
<dbReference type="GO" id="GO:0005634">
    <property type="term" value="C:nucleus"/>
    <property type="evidence" value="ECO:0007669"/>
    <property type="project" value="UniProtKB-SubCell"/>
</dbReference>
<keyword evidence="4" id="KW-0804">Transcription</keyword>
<reference evidence="8" key="1">
    <citation type="submission" date="2020-01" db="EMBL/GenBank/DDBJ databases">
        <authorList>
            <consortium name="DOE Joint Genome Institute"/>
            <person name="Haridas S."/>
            <person name="Albert R."/>
            <person name="Binder M."/>
            <person name="Bloem J."/>
            <person name="Labutti K."/>
            <person name="Salamov A."/>
            <person name="Andreopoulos B."/>
            <person name="Baker S.E."/>
            <person name="Barry K."/>
            <person name="Bills G."/>
            <person name="Bluhm B.H."/>
            <person name="Cannon C."/>
            <person name="Castanera R."/>
            <person name="Culley D.E."/>
            <person name="Daum C."/>
            <person name="Ezra D."/>
            <person name="Gonzalez J.B."/>
            <person name="Henrissat B."/>
            <person name="Kuo A."/>
            <person name="Liang C."/>
            <person name="Lipzen A."/>
            <person name="Lutzoni F."/>
            <person name="Magnuson J."/>
            <person name="Mondo S."/>
            <person name="Nolan M."/>
            <person name="Ohm R."/>
            <person name="Pangilinan J."/>
            <person name="Park H.-J."/>
            <person name="Ramirez L."/>
            <person name="Alfaro M."/>
            <person name="Sun H."/>
            <person name="Tritt A."/>
            <person name="Yoshinaga Y."/>
            <person name="Zwiers L.-H."/>
            <person name="Turgeon B.G."/>
            <person name="Goodwin S.B."/>
            <person name="Spatafora J.W."/>
            <person name="Crous P.W."/>
            <person name="Grigoriev I.V."/>
        </authorList>
    </citation>
    <scope>NUCLEOTIDE SEQUENCE</scope>
    <source>
        <strain evidence="8">P77</strain>
    </source>
</reference>
<dbReference type="EMBL" id="ML975352">
    <property type="protein sequence ID" value="KAF1831864.1"/>
    <property type="molecule type" value="Genomic_DNA"/>
</dbReference>
<evidence type="ECO:0000256" key="1">
    <source>
        <dbReference type="ARBA" id="ARBA00004123"/>
    </source>
</evidence>
<keyword evidence="3" id="KW-0805">Transcription regulation</keyword>
<dbReference type="GO" id="GO:0003677">
    <property type="term" value="F:DNA binding"/>
    <property type="evidence" value="ECO:0007669"/>
    <property type="project" value="InterPro"/>
</dbReference>
<dbReference type="PROSITE" id="PS00463">
    <property type="entry name" value="ZN2_CY6_FUNGAL_1"/>
    <property type="match status" value="1"/>
</dbReference>
<feature type="region of interest" description="Disordered" evidence="6">
    <location>
        <begin position="718"/>
        <end position="776"/>
    </location>
</feature>
<evidence type="ECO:0000256" key="3">
    <source>
        <dbReference type="ARBA" id="ARBA00023015"/>
    </source>
</evidence>
<evidence type="ECO:0000256" key="5">
    <source>
        <dbReference type="ARBA" id="ARBA00023242"/>
    </source>
</evidence>
<dbReference type="Proteomes" id="UP000800040">
    <property type="component" value="Unassembled WGS sequence"/>
</dbReference>
<dbReference type="OrthoDB" id="5600212at2759"/>
<evidence type="ECO:0000256" key="4">
    <source>
        <dbReference type="ARBA" id="ARBA00023163"/>
    </source>
</evidence>
<accession>A0A6A5KBR0</accession>
<dbReference type="SUPFAM" id="SSF57701">
    <property type="entry name" value="Zn2/Cys6 DNA-binding domain"/>
    <property type="match status" value="1"/>
</dbReference>
<sequence>MPSTGSESPDESFFNDLSRQTHAHDSNNTNSQEPQQDGSNKAKRIACVLCRKRKLRCDGTRPTCSTCKRLSHDCAYDEVRKKSGPKRGYVKLLEQRLQQVETLLKGQDATDSSKDATVQDSASAYVANTINQALPNSGDRTNNVGNTQTRNGTSRTPGADPFQNVGATGNHPEPDSSWEMIGLGLEEPLPPQDVMDDLYQIYFSKVHLTLPIIHRPRFLAALNLAPHVRPPICLRYIMWTLAASITDKYEALQEHFYQRSRKYAQMDEMKGHGESTITLAHCQSWIMTCTYEFKQMYFPRAWLSAGRAVRLAQMMQLHRLDGAGLDVKQCLPPPKDWTEREERRRTFWMAFCVDRYASIGTGWPMTIDERDILTNLPASDEAFEKSRPMPTGSLDQVLNANGAANLQALGAVALTAAMFGRNLLHLHRPGPDDNDEDINGGFWNRHRQTDQILLQTSLSLPDHLRLPSGLADPNVAFVNMCIHTSAICLHQAAIFKADKYRLPASVCNESKIRCVTAAAEIASIMKMVSHMDLASMNPFISFCVYVAARVFVQYLKTRPKDQQMNASLQFLLQAMQALRRKNPLTESFLVQLDLDLEGAGIQGIQQKSYLPATMDPRVNSAAAESVGCVLLINISESQNPTAPINTFGNGNPIPNAPTHSTQYTNNTPGPPFHLDNINSIDMNAQQAAFLPSQLASNGDIPSTTSHDFTPAAFAFQDGNEMDLSGGDRGVDRASPATISSQSRGGSTSQSSYSPGQQNERHLPYRASPKMPYYSQAPGTTSTFPGFATTSELLAGETFNTSTAMDNDAFHDGLMMGNEWEYAALNTGTGLTPMADVSWDSMLESVTMGWDSVGPSRDSEAEVHRTR</sequence>
<dbReference type="PANTHER" id="PTHR47338">
    <property type="entry name" value="ZN(II)2CYS6 TRANSCRIPTION FACTOR (EUROFUNG)-RELATED"/>
    <property type="match status" value="1"/>
</dbReference>
<dbReference type="AlphaFoldDB" id="A0A6A5KBR0"/>
<dbReference type="InterPro" id="IPR001138">
    <property type="entry name" value="Zn2Cys6_DnaBD"/>
</dbReference>
<dbReference type="InterPro" id="IPR050815">
    <property type="entry name" value="TF_fung"/>
</dbReference>
<dbReference type="PROSITE" id="PS50048">
    <property type="entry name" value="ZN2_CY6_FUNGAL_2"/>
    <property type="match status" value="1"/>
</dbReference>
<proteinExistence type="predicted"/>
<feature type="compositionally biased region" description="Low complexity" evidence="6">
    <location>
        <begin position="739"/>
        <end position="757"/>
    </location>
</feature>
<dbReference type="SMART" id="SM00066">
    <property type="entry name" value="GAL4"/>
    <property type="match status" value="1"/>
</dbReference>
<dbReference type="GO" id="GO:0006351">
    <property type="term" value="P:DNA-templated transcription"/>
    <property type="evidence" value="ECO:0007669"/>
    <property type="project" value="InterPro"/>
</dbReference>
<evidence type="ECO:0000256" key="2">
    <source>
        <dbReference type="ARBA" id="ARBA00022723"/>
    </source>
</evidence>
<protein>
    <submittedName>
        <fullName evidence="8">Binuclear zinc transcription factor</fullName>
    </submittedName>
</protein>
<feature type="region of interest" description="Disordered" evidence="6">
    <location>
        <begin position="133"/>
        <end position="176"/>
    </location>
</feature>
<name>A0A6A5KBR0_9PLEO</name>
<organism evidence="8 9">
    <name type="scientific">Decorospora gaudefroyi</name>
    <dbReference type="NCBI Taxonomy" id="184978"/>
    <lineage>
        <taxon>Eukaryota</taxon>
        <taxon>Fungi</taxon>
        <taxon>Dikarya</taxon>
        <taxon>Ascomycota</taxon>
        <taxon>Pezizomycotina</taxon>
        <taxon>Dothideomycetes</taxon>
        <taxon>Pleosporomycetidae</taxon>
        <taxon>Pleosporales</taxon>
        <taxon>Pleosporineae</taxon>
        <taxon>Pleosporaceae</taxon>
        <taxon>Decorospora</taxon>
    </lineage>
</organism>
<feature type="domain" description="Zn(2)-C6 fungal-type" evidence="7">
    <location>
        <begin position="46"/>
        <end position="76"/>
    </location>
</feature>
<dbReference type="Pfam" id="PF04082">
    <property type="entry name" value="Fungal_trans"/>
    <property type="match status" value="1"/>
</dbReference>
<dbReference type="PANTHER" id="PTHR47338:SF10">
    <property type="entry name" value="TRANSCRIPTION FACTOR DOMAIN-CONTAINING PROTEIN-RELATED"/>
    <property type="match status" value="1"/>
</dbReference>
<evidence type="ECO:0000313" key="8">
    <source>
        <dbReference type="EMBL" id="KAF1831864.1"/>
    </source>
</evidence>
<evidence type="ECO:0000256" key="6">
    <source>
        <dbReference type="SAM" id="MobiDB-lite"/>
    </source>
</evidence>